<dbReference type="InterPro" id="IPR052767">
    <property type="entry name" value="Bact_com_dev_regulator"/>
</dbReference>
<dbReference type="InterPro" id="IPR023378">
    <property type="entry name" value="YheA/YmcA-like_dom_sf"/>
</dbReference>
<dbReference type="Proteomes" id="UP000242243">
    <property type="component" value="Unassembled WGS sequence"/>
</dbReference>
<evidence type="ECO:0000313" key="2">
    <source>
        <dbReference type="EMBL" id="SFP67773.1"/>
    </source>
</evidence>
<dbReference type="Gene3D" id="1.20.1500.10">
    <property type="entry name" value="YheA/YmcA-like"/>
    <property type="match status" value="1"/>
</dbReference>
<dbReference type="OrthoDB" id="2157513at2"/>
<evidence type="ECO:0000313" key="1">
    <source>
        <dbReference type="EMBL" id="GEM02660.1"/>
    </source>
</evidence>
<dbReference type="EMBL" id="FOXC01000041">
    <property type="protein sequence ID" value="SFP67773.1"/>
    <property type="molecule type" value="Genomic_DNA"/>
</dbReference>
<dbReference type="Proteomes" id="UP000321547">
    <property type="component" value="Unassembled WGS sequence"/>
</dbReference>
<evidence type="ECO:0000313" key="4">
    <source>
        <dbReference type="Proteomes" id="UP000321547"/>
    </source>
</evidence>
<dbReference type="AlphaFoldDB" id="A0A1I5SAN6"/>
<dbReference type="STRING" id="306540.SAMN05421839_14114"/>
<dbReference type="RefSeq" id="WP_089833498.1">
    <property type="nucleotide sequence ID" value="NZ_BJWI01000050.1"/>
</dbReference>
<dbReference type="PANTHER" id="PTHR38448:SF2">
    <property type="entry name" value="REGULATORY PROTEIN YLBF"/>
    <property type="match status" value="1"/>
</dbReference>
<protein>
    <submittedName>
        <fullName evidence="1 2">Regulator</fullName>
    </submittedName>
</protein>
<dbReference type="PANTHER" id="PTHR38448">
    <property type="entry name" value="REGULATORY PROTEIN YLBF-RELATED"/>
    <property type="match status" value="1"/>
</dbReference>
<proteinExistence type="predicted"/>
<accession>A0A1I5SAN6</accession>
<sequence length="145" mass="16596">MIVTTETIELLDDADRIVSMIKHSETFHEFKNRRLALKEDKEAQRLIRQFEQKKQDYEEVERFGRYHPDYSQVLKDTRLLKREVDLNESVAKFKVAERKLQALLDQIAETLAFSISTDIVVEKDGALFTEHSKGCSTGGGCGCGA</sequence>
<name>A0A1I5SAN6_9BACI</name>
<evidence type="ECO:0000313" key="3">
    <source>
        <dbReference type="Proteomes" id="UP000242243"/>
    </source>
</evidence>
<organism evidence="2 3">
    <name type="scientific">Halolactibacillus halophilus</name>
    <dbReference type="NCBI Taxonomy" id="306540"/>
    <lineage>
        <taxon>Bacteria</taxon>
        <taxon>Bacillati</taxon>
        <taxon>Bacillota</taxon>
        <taxon>Bacilli</taxon>
        <taxon>Bacillales</taxon>
        <taxon>Bacillaceae</taxon>
        <taxon>Halolactibacillus</taxon>
    </lineage>
</organism>
<dbReference type="SUPFAM" id="SSF158622">
    <property type="entry name" value="YheA/YmcA-like"/>
    <property type="match status" value="1"/>
</dbReference>
<keyword evidence="4" id="KW-1185">Reference proteome</keyword>
<reference evidence="1 4" key="2">
    <citation type="submission" date="2019-07" db="EMBL/GenBank/DDBJ databases">
        <title>Whole genome shotgun sequence of Halolactibacillus halophilus NBRC 100868.</title>
        <authorList>
            <person name="Hosoyama A."/>
            <person name="Uohara A."/>
            <person name="Ohji S."/>
            <person name="Ichikawa N."/>
        </authorList>
    </citation>
    <scope>NUCLEOTIDE SEQUENCE [LARGE SCALE GENOMIC DNA]</scope>
    <source>
        <strain evidence="1 4">NBRC 100868</strain>
    </source>
</reference>
<gene>
    <name evidence="1" type="ORF">HHA03_21920</name>
    <name evidence="2" type="ORF">SAMN05421839_14114</name>
</gene>
<dbReference type="InterPro" id="IPR010368">
    <property type="entry name" value="Com_YlbF"/>
</dbReference>
<dbReference type="Pfam" id="PF06133">
    <property type="entry name" value="Com_YlbF"/>
    <property type="match status" value="1"/>
</dbReference>
<dbReference type="EMBL" id="BJWI01000050">
    <property type="protein sequence ID" value="GEM02660.1"/>
    <property type="molecule type" value="Genomic_DNA"/>
</dbReference>
<reference evidence="2 3" key="1">
    <citation type="submission" date="2016-10" db="EMBL/GenBank/DDBJ databases">
        <authorList>
            <person name="de Groot N.N."/>
        </authorList>
    </citation>
    <scope>NUCLEOTIDE SEQUENCE [LARGE SCALE GENOMIC DNA]</scope>
    <source>
        <strain evidence="2 3">DSM 17073</strain>
    </source>
</reference>